<name>A0A177IEQ9_9CORY</name>
<dbReference type="EMBL" id="LSTQ01000022">
    <property type="protein sequence ID" value="OAH27303.1"/>
    <property type="molecule type" value="Genomic_DNA"/>
</dbReference>
<dbReference type="STRING" id="1705.CA21670_05600"/>
<dbReference type="RefSeq" id="WP_066839890.1">
    <property type="nucleotide sequence ID" value="NZ_LSTQ01000022.1"/>
</dbReference>
<protein>
    <recommendedName>
        <fullName evidence="1">YchJ-like middle NTF2-like domain-containing protein</fullName>
    </recommendedName>
</protein>
<comment type="caution">
    <text evidence="2">The sequence shown here is derived from an EMBL/GenBank/DDBJ whole genome shotgun (WGS) entry which is preliminary data.</text>
</comment>
<gene>
    <name evidence="2" type="ORF">AYJ05_05455</name>
</gene>
<sequence>MDILNPLPADVRCPCGTGLTFGECCKKYHDGTPAPTAETLMRSRFSAFVTGDEAYLLRTWDPATRPDSLNFEEIFAAEHGVRFYRLEIVDTVAGSPLDDTGIVEFDAYYKGTTSGSQRERSTFHRMQLRDDFPREWVYSTGDIS</sequence>
<dbReference type="AlphaFoldDB" id="A0A177IEQ9"/>
<proteinExistence type="predicted"/>
<dbReference type="Pfam" id="PF17775">
    <property type="entry name" value="YchJ_M-like"/>
    <property type="match status" value="1"/>
</dbReference>
<dbReference type="OrthoDB" id="21421at2"/>
<evidence type="ECO:0000259" key="1">
    <source>
        <dbReference type="Pfam" id="PF17775"/>
    </source>
</evidence>
<dbReference type="Proteomes" id="UP000076947">
    <property type="component" value="Unassembled WGS sequence"/>
</dbReference>
<dbReference type="InterPro" id="IPR032710">
    <property type="entry name" value="NTF2-like_dom_sf"/>
</dbReference>
<feature type="domain" description="YchJ-like middle NTF2-like" evidence="1">
    <location>
        <begin position="36"/>
        <end position="140"/>
    </location>
</feature>
<dbReference type="Gene3D" id="3.10.450.50">
    <property type="match status" value="1"/>
</dbReference>
<accession>A0A177IEQ9</accession>
<dbReference type="InterPro" id="IPR048469">
    <property type="entry name" value="YchJ-like_M"/>
</dbReference>
<keyword evidence="3" id="KW-1185">Reference proteome</keyword>
<evidence type="ECO:0000313" key="3">
    <source>
        <dbReference type="Proteomes" id="UP000076947"/>
    </source>
</evidence>
<dbReference type="SUPFAM" id="SSF54427">
    <property type="entry name" value="NTF2-like"/>
    <property type="match status" value="1"/>
</dbReference>
<reference evidence="3" key="1">
    <citation type="submission" date="2016-02" db="EMBL/GenBank/DDBJ databases">
        <authorList>
            <person name="Kaur G."/>
            <person name="Nair G.R."/>
            <person name="Mayilraj S."/>
        </authorList>
    </citation>
    <scope>NUCLEOTIDE SEQUENCE [LARGE SCALE GENOMIC DNA]</scope>
    <source>
        <strain evidence="3">GA-15</strain>
    </source>
</reference>
<evidence type="ECO:0000313" key="2">
    <source>
        <dbReference type="EMBL" id="OAH27303.1"/>
    </source>
</evidence>
<organism evidence="2 3">
    <name type="scientific">Corynebacterium stationis</name>
    <dbReference type="NCBI Taxonomy" id="1705"/>
    <lineage>
        <taxon>Bacteria</taxon>
        <taxon>Bacillati</taxon>
        <taxon>Actinomycetota</taxon>
        <taxon>Actinomycetes</taxon>
        <taxon>Mycobacteriales</taxon>
        <taxon>Corynebacteriaceae</taxon>
        <taxon>Corynebacterium</taxon>
    </lineage>
</organism>